<dbReference type="Proteomes" id="UP000015106">
    <property type="component" value="Chromosome 7"/>
</dbReference>
<name>A0A8R7V313_TRIUA</name>
<dbReference type="EnsemblPlants" id="TuG1812G0700003478.01.T01">
    <property type="protein sequence ID" value="TuG1812G0700003478.01.T01.cds357731"/>
    <property type="gene ID" value="TuG1812G0700003478.01"/>
</dbReference>
<keyword evidence="2" id="KW-1185">Reference proteome</keyword>
<reference evidence="2" key="1">
    <citation type="journal article" date="2013" name="Nature">
        <title>Draft genome of the wheat A-genome progenitor Triticum urartu.</title>
        <authorList>
            <person name="Ling H.Q."/>
            <person name="Zhao S."/>
            <person name="Liu D."/>
            <person name="Wang J."/>
            <person name="Sun H."/>
            <person name="Zhang C."/>
            <person name="Fan H."/>
            <person name="Li D."/>
            <person name="Dong L."/>
            <person name="Tao Y."/>
            <person name="Gao C."/>
            <person name="Wu H."/>
            <person name="Li Y."/>
            <person name="Cui Y."/>
            <person name="Guo X."/>
            <person name="Zheng S."/>
            <person name="Wang B."/>
            <person name="Yu K."/>
            <person name="Liang Q."/>
            <person name="Yang W."/>
            <person name="Lou X."/>
            <person name="Chen J."/>
            <person name="Feng M."/>
            <person name="Jian J."/>
            <person name="Zhang X."/>
            <person name="Luo G."/>
            <person name="Jiang Y."/>
            <person name="Liu J."/>
            <person name="Wang Z."/>
            <person name="Sha Y."/>
            <person name="Zhang B."/>
            <person name="Wu H."/>
            <person name="Tang D."/>
            <person name="Shen Q."/>
            <person name="Xue P."/>
            <person name="Zou S."/>
            <person name="Wang X."/>
            <person name="Liu X."/>
            <person name="Wang F."/>
            <person name="Yang Y."/>
            <person name="An X."/>
            <person name="Dong Z."/>
            <person name="Zhang K."/>
            <person name="Zhang X."/>
            <person name="Luo M.C."/>
            <person name="Dvorak J."/>
            <person name="Tong Y."/>
            <person name="Wang J."/>
            <person name="Yang H."/>
            <person name="Li Z."/>
            <person name="Wang D."/>
            <person name="Zhang A."/>
            <person name="Wang J."/>
        </authorList>
    </citation>
    <scope>NUCLEOTIDE SEQUENCE</scope>
    <source>
        <strain evidence="2">cv. G1812</strain>
    </source>
</reference>
<organism evidence="1 2">
    <name type="scientific">Triticum urartu</name>
    <name type="common">Red wild einkorn</name>
    <name type="synonym">Crithodium urartu</name>
    <dbReference type="NCBI Taxonomy" id="4572"/>
    <lineage>
        <taxon>Eukaryota</taxon>
        <taxon>Viridiplantae</taxon>
        <taxon>Streptophyta</taxon>
        <taxon>Embryophyta</taxon>
        <taxon>Tracheophyta</taxon>
        <taxon>Spermatophyta</taxon>
        <taxon>Magnoliopsida</taxon>
        <taxon>Liliopsida</taxon>
        <taxon>Poales</taxon>
        <taxon>Poaceae</taxon>
        <taxon>BOP clade</taxon>
        <taxon>Pooideae</taxon>
        <taxon>Triticodae</taxon>
        <taxon>Triticeae</taxon>
        <taxon>Triticinae</taxon>
        <taxon>Triticum</taxon>
    </lineage>
</organism>
<proteinExistence type="predicted"/>
<evidence type="ECO:0000313" key="2">
    <source>
        <dbReference type="Proteomes" id="UP000015106"/>
    </source>
</evidence>
<evidence type="ECO:0000313" key="1">
    <source>
        <dbReference type="EnsemblPlants" id="TuG1812G0700003478.01.T01.cds357731"/>
    </source>
</evidence>
<dbReference type="AlphaFoldDB" id="A0A8R7V313"/>
<protein>
    <submittedName>
        <fullName evidence="1">Uncharacterized protein</fullName>
    </submittedName>
</protein>
<reference evidence="1" key="3">
    <citation type="submission" date="2022-06" db="UniProtKB">
        <authorList>
            <consortium name="EnsemblPlants"/>
        </authorList>
    </citation>
    <scope>IDENTIFICATION</scope>
</reference>
<accession>A0A8R7V313</accession>
<dbReference type="Gramene" id="TuG1812G0700003478.01.T01">
    <property type="protein sequence ID" value="TuG1812G0700003478.01.T01.cds357731"/>
    <property type="gene ID" value="TuG1812G0700003478.01"/>
</dbReference>
<sequence length="66" mass="7570">MVEANHHGRVSLCASRGGRRGRRGTSRIVIYHYDEAMKLHLRAKARCNTCLFPRTACWIFLATFCC</sequence>
<reference evidence="1" key="2">
    <citation type="submission" date="2018-03" db="EMBL/GenBank/DDBJ databases">
        <title>The Triticum urartu genome reveals the dynamic nature of wheat genome evolution.</title>
        <authorList>
            <person name="Ling H."/>
            <person name="Ma B."/>
            <person name="Shi X."/>
            <person name="Liu H."/>
            <person name="Dong L."/>
            <person name="Sun H."/>
            <person name="Cao Y."/>
            <person name="Gao Q."/>
            <person name="Zheng S."/>
            <person name="Li Y."/>
            <person name="Yu Y."/>
            <person name="Du H."/>
            <person name="Qi M."/>
            <person name="Li Y."/>
            <person name="Yu H."/>
            <person name="Cui Y."/>
            <person name="Wang N."/>
            <person name="Chen C."/>
            <person name="Wu H."/>
            <person name="Zhao Y."/>
            <person name="Zhang J."/>
            <person name="Li Y."/>
            <person name="Zhou W."/>
            <person name="Zhang B."/>
            <person name="Hu W."/>
            <person name="Eijk M."/>
            <person name="Tang J."/>
            <person name="Witsenboer H."/>
            <person name="Zhao S."/>
            <person name="Li Z."/>
            <person name="Zhang A."/>
            <person name="Wang D."/>
            <person name="Liang C."/>
        </authorList>
    </citation>
    <scope>NUCLEOTIDE SEQUENCE [LARGE SCALE GENOMIC DNA]</scope>
    <source>
        <strain evidence="1">cv. G1812</strain>
    </source>
</reference>